<dbReference type="SUPFAM" id="SSF55031">
    <property type="entry name" value="Bacterial exopeptidase dimerisation domain"/>
    <property type="match status" value="1"/>
</dbReference>
<protein>
    <submittedName>
        <fullName evidence="4">Putative hydrolase/peptidase</fullName>
    </submittedName>
</protein>
<evidence type="ECO:0000313" key="4">
    <source>
        <dbReference type="EMBL" id="EDM77758.1"/>
    </source>
</evidence>
<dbReference type="RefSeq" id="WP_006973143.1">
    <property type="nucleotide sequence ID" value="NZ_ABCS01000041.1"/>
</dbReference>
<dbReference type="GO" id="GO:0050118">
    <property type="term" value="F:N-acetyldiaminopimelate deacetylase activity"/>
    <property type="evidence" value="ECO:0007669"/>
    <property type="project" value="UniProtKB-ARBA"/>
</dbReference>
<reference evidence="4 5" key="1">
    <citation type="submission" date="2007-06" db="EMBL/GenBank/DDBJ databases">
        <authorList>
            <person name="Shimkets L."/>
            <person name="Ferriera S."/>
            <person name="Johnson J."/>
            <person name="Kravitz S."/>
            <person name="Beeson K."/>
            <person name="Sutton G."/>
            <person name="Rogers Y.-H."/>
            <person name="Friedman R."/>
            <person name="Frazier M."/>
            <person name="Venter J.C."/>
        </authorList>
    </citation>
    <scope>NUCLEOTIDE SEQUENCE [LARGE SCALE GENOMIC DNA]</scope>
    <source>
        <strain evidence="4 5">SIR-1</strain>
    </source>
</reference>
<dbReference type="InterPro" id="IPR017439">
    <property type="entry name" value="Amidohydrolase"/>
</dbReference>
<evidence type="ECO:0000256" key="2">
    <source>
        <dbReference type="PIRSR" id="PIRSR005962-1"/>
    </source>
</evidence>
<feature type="domain" description="Peptidase M20 dimerisation" evidence="3">
    <location>
        <begin position="192"/>
        <end position="282"/>
    </location>
</feature>
<dbReference type="Gene3D" id="3.30.70.360">
    <property type="match status" value="1"/>
</dbReference>
<keyword evidence="2" id="KW-0479">Metal-binding</keyword>
<dbReference type="OrthoDB" id="9777385at2"/>
<feature type="binding site" evidence="2">
    <location>
        <position position="109"/>
    </location>
    <ligand>
        <name>Mn(2+)</name>
        <dbReference type="ChEBI" id="CHEBI:29035"/>
        <label>2</label>
    </ligand>
</feature>
<dbReference type="PANTHER" id="PTHR11014:SF63">
    <property type="entry name" value="METALLOPEPTIDASE, PUTATIVE (AFU_ORTHOLOGUE AFUA_6G09600)-RELATED"/>
    <property type="match status" value="1"/>
</dbReference>
<dbReference type="eggNOG" id="COG1473">
    <property type="taxonomic scope" value="Bacteria"/>
</dbReference>
<name>A6G8U8_9BACT</name>
<dbReference type="InterPro" id="IPR011650">
    <property type="entry name" value="Peptidase_M20_dimer"/>
</dbReference>
<keyword evidence="2" id="KW-0464">Manganese</keyword>
<dbReference type="Pfam" id="PF07687">
    <property type="entry name" value="M20_dimer"/>
    <property type="match status" value="1"/>
</dbReference>
<proteinExistence type="predicted"/>
<keyword evidence="5" id="KW-1185">Reference proteome</keyword>
<dbReference type="SUPFAM" id="SSF53187">
    <property type="entry name" value="Zn-dependent exopeptidases"/>
    <property type="match status" value="1"/>
</dbReference>
<evidence type="ECO:0000256" key="1">
    <source>
        <dbReference type="ARBA" id="ARBA00022801"/>
    </source>
</evidence>
<feature type="binding site" evidence="2">
    <location>
        <position position="143"/>
    </location>
    <ligand>
        <name>Mn(2+)</name>
        <dbReference type="ChEBI" id="CHEBI:29035"/>
        <label>2</label>
    </ligand>
</feature>
<accession>A6G8U8</accession>
<feature type="binding site" evidence="2">
    <location>
        <position position="169"/>
    </location>
    <ligand>
        <name>Mn(2+)</name>
        <dbReference type="ChEBI" id="CHEBI:29035"/>
        <label>2</label>
    </ligand>
</feature>
<dbReference type="PIRSF" id="PIRSF005962">
    <property type="entry name" value="Pept_M20D_amidohydro"/>
    <property type="match status" value="1"/>
</dbReference>
<keyword evidence="1 4" id="KW-0378">Hydrolase</keyword>
<sequence length="394" mass="42049">MSWEDPSSEIDGLAPTLVEIRRDIHKHPELGFEEIRTQRLIGGWLSKLGYQPQESARTGLIADLHPERHGQAGVRTVALRADIDCLPMPEHTDLPWRSVHDGRAHKCGHDGHTAILLGTAAILAHYRDRVAGNVRLLFQPAEEGVEGGGAKVMVAEGALEGVSEVYGLHNWPGYAKGQLRVTAGPIMAQVHNFEISVRGKGGHGSQPQSCRDPIVAGAALVTALQSVVSRGLSASGGAVVSVCTFEAGTTSNVIPDVARLTGTIRSYSEEVTTRVLSRFREVTAGIGATYGVEVDLALEAGYPVLVNDADCVAAVERVGRQVGMELSREGLPMAGGEDFAYFAKALPSAYFFLGAGLEGEDTPGCHHPDFDFDDGLIPVGMQMFLGLVRERLSA</sequence>
<evidence type="ECO:0000259" key="3">
    <source>
        <dbReference type="Pfam" id="PF07687"/>
    </source>
</evidence>
<dbReference type="Gene3D" id="3.40.630.10">
    <property type="entry name" value="Zn peptidases"/>
    <property type="match status" value="1"/>
</dbReference>
<dbReference type="Pfam" id="PF01546">
    <property type="entry name" value="Peptidase_M20"/>
    <property type="match status" value="1"/>
</dbReference>
<dbReference type="CDD" id="cd03886">
    <property type="entry name" value="M20_Acy1"/>
    <property type="match status" value="1"/>
</dbReference>
<dbReference type="NCBIfam" id="TIGR01891">
    <property type="entry name" value="amidohydrolases"/>
    <property type="match status" value="1"/>
</dbReference>
<comment type="cofactor">
    <cofactor evidence="2">
        <name>Mn(2+)</name>
        <dbReference type="ChEBI" id="CHEBI:29035"/>
    </cofactor>
    <text evidence="2">The Mn(2+) ion enhances activity.</text>
</comment>
<dbReference type="Proteomes" id="UP000005801">
    <property type="component" value="Unassembled WGS sequence"/>
</dbReference>
<dbReference type="GO" id="GO:0046872">
    <property type="term" value="F:metal ion binding"/>
    <property type="evidence" value="ECO:0007669"/>
    <property type="project" value="UniProtKB-KW"/>
</dbReference>
<feature type="binding site" evidence="2">
    <location>
        <position position="366"/>
    </location>
    <ligand>
        <name>Mn(2+)</name>
        <dbReference type="ChEBI" id="CHEBI:29035"/>
        <label>2</label>
    </ligand>
</feature>
<dbReference type="InterPro" id="IPR036264">
    <property type="entry name" value="Bact_exopeptidase_dim_dom"/>
</dbReference>
<dbReference type="InterPro" id="IPR002933">
    <property type="entry name" value="Peptidase_M20"/>
</dbReference>
<feature type="binding site" evidence="2">
    <location>
        <position position="107"/>
    </location>
    <ligand>
        <name>Mn(2+)</name>
        <dbReference type="ChEBI" id="CHEBI:29035"/>
        <label>2</label>
    </ligand>
</feature>
<gene>
    <name evidence="4" type="ORF">PPSIR1_38876</name>
</gene>
<organism evidence="4 5">
    <name type="scientific">Plesiocystis pacifica SIR-1</name>
    <dbReference type="NCBI Taxonomy" id="391625"/>
    <lineage>
        <taxon>Bacteria</taxon>
        <taxon>Pseudomonadati</taxon>
        <taxon>Myxococcota</taxon>
        <taxon>Polyangia</taxon>
        <taxon>Nannocystales</taxon>
        <taxon>Nannocystaceae</taxon>
        <taxon>Plesiocystis</taxon>
    </lineage>
</organism>
<dbReference type="STRING" id="391625.PPSIR1_38876"/>
<dbReference type="AlphaFoldDB" id="A6G8U8"/>
<dbReference type="EMBL" id="ABCS01000041">
    <property type="protein sequence ID" value="EDM77758.1"/>
    <property type="molecule type" value="Genomic_DNA"/>
</dbReference>
<dbReference type="FunFam" id="3.30.70.360:FF:000001">
    <property type="entry name" value="N-acetyldiaminopimelate deacetylase"/>
    <property type="match status" value="1"/>
</dbReference>
<comment type="caution">
    <text evidence="4">The sequence shown here is derived from an EMBL/GenBank/DDBJ whole genome shotgun (WGS) entry which is preliminary data.</text>
</comment>
<dbReference type="PANTHER" id="PTHR11014">
    <property type="entry name" value="PEPTIDASE M20 FAMILY MEMBER"/>
    <property type="match status" value="1"/>
</dbReference>
<evidence type="ECO:0000313" key="5">
    <source>
        <dbReference type="Proteomes" id="UP000005801"/>
    </source>
</evidence>
<dbReference type="GO" id="GO:0019877">
    <property type="term" value="P:diaminopimelate biosynthetic process"/>
    <property type="evidence" value="ECO:0007669"/>
    <property type="project" value="UniProtKB-ARBA"/>
</dbReference>